<keyword evidence="2" id="KW-0560">Oxidoreductase</keyword>
<keyword evidence="2" id="KW-0503">Monooxygenase</keyword>
<comment type="caution">
    <text evidence="2">The sequence shown here is derived from an EMBL/GenBank/DDBJ whole genome shotgun (WGS) entry which is preliminary data.</text>
</comment>
<sequence length="98" mass="11480">MVIRIVELHIHRDRLEKAQLLLAEVAPNVRKMDGCSHLNILEGLNNNAHITTYSYWKSEDHLNAYRQSNVFKTFWGEIKPLFAMPARAWSSYSLHYLP</sequence>
<dbReference type="EMBL" id="JAAGVY010000024">
    <property type="protein sequence ID" value="NEN24326.1"/>
    <property type="molecule type" value="Genomic_DNA"/>
</dbReference>
<dbReference type="PROSITE" id="PS51725">
    <property type="entry name" value="ABM"/>
    <property type="match status" value="1"/>
</dbReference>
<evidence type="ECO:0000313" key="2">
    <source>
        <dbReference type="EMBL" id="NEN24326.1"/>
    </source>
</evidence>
<gene>
    <name evidence="2" type="ORF">G3O08_12505</name>
</gene>
<dbReference type="GO" id="GO:0004497">
    <property type="term" value="F:monooxygenase activity"/>
    <property type="evidence" value="ECO:0007669"/>
    <property type="project" value="UniProtKB-KW"/>
</dbReference>
<dbReference type="Gene3D" id="3.30.70.100">
    <property type="match status" value="1"/>
</dbReference>
<feature type="domain" description="ABM" evidence="1">
    <location>
        <begin position="2"/>
        <end position="93"/>
    </location>
</feature>
<accession>A0A7K3WS27</accession>
<name>A0A7K3WS27_9FLAO</name>
<protein>
    <submittedName>
        <fullName evidence="2">Antibiotic biosynthesis monooxygenase</fullName>
    </submittedName>
</protein>
<evidence type="ECO:0000313" key="3">
    <source>
        <dbReference type="Proteomes" id="UP000486602"/>
    </source>
</evidence>
<reference evidence="2 3" key="1">
    <citation type="submission" date="2020-02" db="EMBL/GenBank/DDBJ databases">
        <title>Out from the shadows clarifying the taxonomy of the family Cryomorphaceae and related taxa by utilizing the GTDB taxonomic framework.</title>
        <authorList>
            <person name="Bowman J.P."/>
        </authorList>
    </citation>
    <scope>NUCLEOTIDE SEQUENCE [LARGE SCALE GENOMIC DNA]</scope>
    <source>
        <strain evidence="2 3">QSSC 1-22</strain>
    </source>
</reference>
<dbReference type="InterPro" id="IPR011008">
    <property type="entry name" value="Dimeric_a/b-barrel"/>
</dbReference>
<organism evidence="2 3">
    <name type="scientific">Cryomorpha ignava</name>
    <dbReference type="NCBI Taxonomy" id="101383"/>
    <lineage>
        <taxon>Bacteria</taxon>
        <taxon>Pseudomonadati</taxon>
        <taxon>Bacteroidota</taxon>
        <taxon>Flavobacteriia</taxon>
        <taxon>Flavobacteriales</taxon>
        <taxon>Cryomorphaceae</taxon>
        <taxon>Cryomorpha</taxon>
    </lineage>
</organism>
<dbReference type="AlphaFoldDB" id="A0A7K3WS27"/>
<dbReference type="RefSeq" id="WP_163285720.1">
    <property type="nucleotide sequence ID" value="NZ_JAAGVY010000024.1"/>
</dbReference>
<proteinExistence type="predicted"/>
<dbReference type="SUPFAM" id="SSF54909">
    <property type="entry name" value="Dimeric alpha+beta barrel"/>
    <property type="match status" value="1"/>
</dbReference>
<evidence type="ECO:0000259" key="1">
    <source>
        <dbReference type="PROSITE" id="PS51725"/>
    </source>
</evidence>
<dbReference type="Proteomes" id="UP000486602">
    <property type="component" value="Unassembled WGS sequence"/>
</dbReference>
<keyword evidence="3" id="KW-1185">Reference proteome</keyword>
<dbReference type="Pfam" id="PF03992">
    <property type="entry name" value="ABM"/>
    <property type="match status" value="1"/>
</dbReference>
<dbReference type="InterPro" id="IPR007138">
    <property type="entry name" value="ABM_dom"/>
</dbReference>